<sequence>MASLEAELADLRIPFGDIVNATNDFATENLIKRGAKADFYKGVLTLQPRVEIDVVIRKYRGNVYMFSEKIKRIARFRHKNVASFIGFCDEALDKRMIVIKLEVNGNLDKYLSDPTILTWSQRLHICFGAALALRDRGDDDHIRFKILLDNDWDAKVQFYVESKTERSAGGVYCLGVILLEVLYGRKLTNEDVNQYITHYEEKQQPDDDMIDPNLKTQMHPQSLTIFSETAYDCLLREQPHQLGPHIDQIVSRAKERLHIDQIVTRFDEGLHINRSVRILNLGVRINQKMKRLNQHLAVKQTFKRLHQQRHISQSERREQVVRSLKEALEIQCKHKNLLWMESFVDLKIPLRKIMLATANFAQSYRFKRYADVYKAQLSCDDHKEGQVRRKTIIIKRFNKRNKSTKDFFAEIEMLISCSHCNLSSFLGFCEEDSEMLLVFDNDFGENLEDFLRREDRPNLTWDKKLGICLDIAQGLKYLHNIQGKSSIIHQVIRSKNVFLDDKLTAKIANFQLYDDLESATSLWQSRHEKYRTWLLGRRLVVNDMYSLGVMLFEILTEKLDHDLFDMEGKINLHRSMRVGLLEEKLKPMADPKTMEKIIYQCLTLESPVEPPTFEHVIKSLKKASHIQVNRLSIVAFAVTAIEKNDNERSASRPSYHRGGDGKMHQEFTQRHNSGPLIAIRICIRFITGSIVAVYS</sequence>
<dbReference type="SUPFAM" id="SSF56112">
    <property type="entry name" value="Protein kinase-like (PK-like)"/>
    <property type="match status" value="2"/>
</dbReference>
<protein>
    <recommendedName>
        <fullName evidence="2">Protein kinase domain-containing protein</fullName>
    </recommendedName>
</protein>
<evidence type="ECO:0000313" key="4">
    <source>
        <dbReference type="Proteomes" id="UP001408789"/>
    </source>
</evidence>
<dbReference type="InterPro" id="IPR000719">
    <property type="entry name" value="Prot_kinase_dom"/>
</dbReference>
<proteinExistence type="predicted"/>
<dbReference type="Proteomes" id="UP001408789">
    <property type="component" value="Unassembled WGS sequence"/>
</dbReference>
<dbReference type="GO" id="GO:0005886">
    <property type="term" value="C:plasma membrane"/>
    <property type="evidence" value="ECO:0007669"/>
    <property type="project" value="TreeGrafter"/>
</dbReference>
<dbReference type="Gene3D" id="1.10.510.10">
    <property type="entry name" value="Transferase(Phosphotransferase) domain 1"/>
    <property type="match status" value="3"/>
</dbReference>
<feature type="non-terminal residue" evidence="3">
    <location>
        <position position="695"/>
    </location>
</feature>
<dbReference type="GO" id="GO:0004714">
    <property type="term" value="F:transmembrane receptor protein tyrosine kinase activity"/>
    <property type="evidence" value="ECO:0007669"/>
    <property type="project" value="InterPro"/>
</dbReference>
<dbReference type="InterPro" id="IPR001245">
    <property type="entry name" value="Ser-Thr/Tyr_kinase_cat_dom"/>
</dbReference>
<accession>A0AAP0C731</accession>
<gene>
    <name evidence="3" type="ORF">SSX86_030474</name>
</gene>
<dbReference type="InterPro" id="IPR045272">
    <property type="entry name" value="ANXUR1/2-like"/>
</dbReference>
<comment type="caution">
    <text evidence="3">The sequence shown here is derived from an EMBL/GenBank/DDBJ whole genome shotgun (WGS) entry which is preliminary data.</text>
</comment>
<feature type="compositionally biased region" description="Basic and acidic residues" evidence="1">
    <location>
        <begin position="657"/>
        <end position="667"/>
    </location>
</feature>
<dbReference type="InterPro" id="IPR011009">
    <property type="entry name" value="Kinase-like_dom_sf"/>
</dbReference>
<dbReference type="PANTHER" id="PTHR27003:SF471">
    <property type="entry name" value="VASCULAR ENDOTHELIAL GROWTH FACTOR RECEPTOR 2 (VEGFR2)-RELATED"/>
    <property type="match status" value="1"/>
</dbReference>
<dbReference type="GO" id="GO:0009506">
    <property type="term" value="C:plasmodesma"/>
    <property type="evidence" value="ECO:0007669"/>
    <property type="project" value="TreeGrafter"/>
</dbReference>
<organism evidence="3 4">
    <name type="scientific">Deinandra increscens subsp. villosa</name>
    <dbReference type="NCBI Taxonomy" id="3103831"/>
    <lineage>
        <taxon>Eukaryota</taxon>
        <taxon>Viridiplantae</taxon>
        <taxon>Streptophyta</taxon>
        <taxon>Embryophyta</taxon>
        <taxon>Tracheophyta</taxon>
        <taxon>Spermatophyta</taxon>
        <taxon>Magnoliopsida</taxon>
        <taxon>eudicotyledons</taxon>
        <taxon>Gunneridae</taxon>
        <taxon>Pentapetalae</taxon>
        <taxon>asterids</taxon>
        <taxon>campanulids</taxon>
        <taxon>Asterales</taxon>
        <taxon>Asteraceae</taxon>
        <taxon>Asteroideae</taxon>
        <taxon>Heliantheae alliance</taxon>
        <taxon>Madieae</taxon>
        <taxon>Madiinae</taxon>
        <taxon>Deinandra</taxon>
    </lineage>
</organism>
<dbReference type="GO" id="GO:0005524">
    <property type="term" value="F:ATP binding"/>
    <property type="evidence" value="ECO:0007669"/>
    <property type="project" value="InterPro"/>
</dbReference>
<name>A0AAP0C731_9ASTR</name>
<keyword evidence="4" id="KW-1185">Reference proteome</keyword>
<dbReference type="AlphaFoldDB" id="A0AAP0C731"/>
<dbReference type="PANTHER" id="PTHR27003">
    <property type="entry name" value="OS07G0166700 PROTEIN"/>
    <property type="match status" value="1"/>
</dbReference>
<dbReference type="PROSITE" id="PS50011">
    <property type="entry name" value="PROTEIN_KINASE_DOM"/>
    <property type="match status" value="1"/>
</dbReference>
<dbReference type="EMBL" id="JBCNJP010001139">
    <property type="protein sequence ID" value="KAK9050556.1"/>
    <property type="molecule type" value="Genomic_DNA"/>
</dbReference>
<dbReference type="Gene3D" id="3.30.200.20">
    <property type="entry name" value="Phosphorylase Kinase, domain 1"/>
    <property type="match status" value="1"/>
</dbReference>
<feature type="domain" description="Protein kinase" evidence="2">
    <location>
        <begin position="358"/>
        <end position="628"/>
    </location>
</feature>
<evidence type="ECO:0000256" key="1">
    <source>
        <dbReference type="SAM" id="MobiDB-lite"/>
    </source>
</evidence>
<reference evidence="3 4" key="1">
    <citation type="submission" date="2024-04" db="EMBL/GenBank/DDBJ databases">
        <title>The reference genome of an endangered Asteraceae, Deinandra increscens subsp. villosa, native to the Central Coast of California.</title>
        <authorList>
            <person name="Guilliams M."/>
            <person name="Hasenstab-Lehman K."/>
            <person name="Meyer R."/>
            <person name="Mcevoy S."/>
        </authorList>
    </citation>
    <scope>NUCLEOTIDE SEQUENCE [LARGE SCALE GENOMIC DNA]</scope>
    <source>
        <tissue evidence="3">Leaf</tissue>
    </source>
</reference>
<feature type="region of interest" description="Disordered" evidence="1">
    <location>
        <begin position="647"/>
        <end position="667"/>
    </location>
</feature>
<dbReference type="Pfam" id="PF07714">
    <property type="entry name" value="PK_Tyr_Ser-Thr"/>
    <property type="match status" value="2"/>
</dbReference>
<evidence type="ECO:0000259" key="2">
    <source>
        <dbReference type="PROSITE" id="PS50011"/>
    </source>
</evidence>
<evidence type="ECO:0000313" key="3">
    <source>
        <dbReference type="EMBL" id="KAK9050556.1"/>
    </source>
</evidence>